<reference evidence="1 2" key="1">
    <citation type="submission" date="2018-07" db="EMBL/GenBank/DDBJ databases">
        <title>Genomic Encyclopedia of Type Strains, Phase IV (KMG-IV): sequencing the most valuable type-strain genomes for metagenomic binning, comparative biology and taxonomic classification.</title>
        <authorList>
            <person name="Goeker M."/>
        </authorList>
    </citation>
    <scope>NUCLEOTIDE SEQUENCE [LARGE SCALE GENOMIC DNA]</scope>
    <source>
        <strain evidence="1 2">DSM 14324</strain>
    </source>
</reference>
<protein>
    <submittedName>
        <fullName evidence="1">Uncharacterized protein</fullName>
    </submittedName>
</protein>
<dbReference type="RefSeq" id="WP_115853692.1">
    <property type="nucleotide sequence ID" value="NZ_QRDJ01000007.1"/>
</dbReference>
<proteinExistence type="predicted"/>
<name>A0A3D9DVZ2_9GAMM</name>
<dbReference type="SUPFAM" id="SSF55811">
    <property type="entry name" value="Nudix"/>
    <property type="match status" value="1"/>
</dbReference>
<dbReference type="OrthoDB" id="9801098at2"/>
<dbReference type="EMBL" id="QRDJ01000007">
    <property type="protein sequence ID" value="REC94569.1"/>
    <property type="molecule type" value="Genomic_DNA"/>
</dbReference>
<dbReference type="Gene3D" id="3.90.79.10">
    <property type="entry name" value="Nucleoside Triphosphate Pyrophosphohydrolase"/>
    <property type="match status" value="1"/>
</dbReference>
<dbReference type="GO" id="GO:0003824">
    <property type="term" value="F:catalytic activity"/>
    <property type="evidence" value="ECO:0007669"/>
    <property type="project" value="UniProtKB-ARBA"/>
</dbReference>
<evidence type="ECO:0000313" key="1">
    <source>
        <dbReference type="EMBL" id="REC94569.1"/>
    </source>
</evidence>
<comment type="caution">
    <text evidence="1">The sequence shown here is derived from an EMBL/GenBank/DDBJ whole genome shotgun (WGS) entry which is preliminary data.</text>
</comment>
<sequence length="132" mass="14297">MTSTHIVAGCLLDTARRLLVVKPTHQSLFTLPGGAPSAQHGETPLATLSRCCKPYLGQGLEDEKCIMLGRFRSQEGDTQTDADVFVIEDFEGDATPGGEIETLHWMALDDDTLSLSPLLGDDVLPALRKRFG</sequence>
<dbReference type="InterPro" id="IPR015797">
    <property type="entry name" value="NUDIX_hydrolase-like_dom_sf"/>
</dbReference>
<dbReference type="AlphaFoldDB" id="A0A3D9DVZ2"/>
<dbReference type="Proteomes" id="UP000256334">
    <property type="component" value="Unassembled WGS sequence"/>
</dbReference>
<accession>A0A3D9DVZ2</accession>
<keyword evidence="2" id="KW-1185">Reference proteome</keyword>
<gene>
    <name evidence="1" type="ORF">C8D72_1395</name>
</gene>
<evidence type="ECO:0000313" key="2">
    <source>
        <dbReference type="Proteomes" id="UP000256334"/>
    </source>
</evidence>
<organism evidence="1 2">
    <name type="scientific">Kushneria indalinina DSM 14324</name>
    <dbReference type="NCBI Taxonomy" id="1122140"/>
    <lineage>
        <taxon>Bacteria</taxon>
        <taxon>Pseudomonadati</taxon>
        <taxon>Pseudomonadota</taxon>
        <taxon>Gammaproteobacteria</taxon>
        <taxon>Oceanospirillales</taxon>
        <taxon>Halomonadaceae</taxon>
        <taxon>Kushneria</taxon>
    </lineage>
</organism>